<evidence type="ECO:0000313" key="2">
    <source>
        <dbReference type="EnsemblMetazoa" id="G32961.1:cds"/>
    </source>
</evidence>
<accession>A0A8W8MGG4</accession>
<organism evidence="2 3">
    <name type="scientific">Magallana gigas</name>
    <name type="common">Pacific oyster</name>
    <name type="synonym">Crassostrea gigas</name>
    <dbReference type="NCBI Taxonomy" id="29159"/>
    <lineage>
        <taxon>Eukaryota</taxon>
        <taxon>Metazoa</taxon>
        <taxon>Spiralia</taxon>
        <taxon>Lophotrochozoa</taxon>
        <taxon>Mollusca</taxon>
        <taxon>Bivalvia</taxon>
        <taxon>Autobranchia</taxon>
        <taxon>Pteriomorphia</taxon>
        <taxon>Ostreida</taxon>
        <taxon>Ostreoidea</taxon>
        <taxon>Ostreidae</taxon>
        <taxon>Magallana</taxon>
    </lineage>
</organism>
<proteinExistence type="predicted"/>
<protein>
    <submittedName>
        <fullName evidence="2">Uncharacterized protein</fullName>
    </submittedName>
</protein>
<keyword evidence="3" id="KW-1185">Reference proteome</keyword>
<dbReference type="AlphaFoldDB" id="A0A8W8MGG4"/>
<feature type="region of interest" description="Disordered" evidence="1">
    <location>
        <begin position="1"/>
        <end position="61"/>
    </location>
</feature>
<dbReference type="Proteomes" id="UP000005408">
    <property type="component" value="Unassembled WGS sequence"/>
</dbReference>
<sequence>MKNGEKSTDALLDAHRNLKIFQPPTDETDPNDDKEKPAGSISGSYHDLQQLDNEEDKEESTDLFDDTFESLQQIPQEIGWYRVKVT</sequence>
<evidence type="ECO:0000313" key="3">
    <source>
        <dbReference type="Proteomes" id="UP000005408"/>
    </source>
</evidence>
<feature type="compositionally biased region" description="Acidic residues" evidence="1">
    <location>
        <begin position="52"/>
        <end position="61"/>
    </location>
</feature>
<evidence type="ECO:0000256" key="1">
    <source>
        <dbReference type="SAM" id="MobiDB-lite"/>
    </source>
</evidence>
<feature type="compositionally biased region" description="Basic and acidic residues" evidence="1">
    <location>
        <begin position="1"/>
        <end position="16"/>
    </location>
</feature>
<dbReference type="EnsemblMetazoa" id="G32961.1">
    <property type="protein sequence ID" value="G32961.1:cds"/>
    <property type="gene ID" value="G32961"/>
</dbReference>
<reference evidence="2" key="1">
    <citation type="submission" date="2022-08" db="UniProtKB">
        <authorList>
            <consortium name="EnsemblMetazoa"/>
        </authorList>
    </citation>
    <scope>IDENTIFICATION</scope>
    <source>
        <strain evidence="2">05x7-T-G4-1.051#20</strain>
    </source>
</reference>
<name>A0A8W8MGG4_MAGGI</name>